<dbReference type="EMBL" id="JWJG01000028">
    <property type="protein sequence ID" value="KIF82714.1"/>
    <property type="molecule type" value="Genomic_DNA"/>
</dbReference>
<organism evidence="2 3">
    <name type="scientific">Noviherbaspirillum autotrophicum</name>
    <dbReference type="NCBI Taxonomy" id="709839"/>
    <lineage>
        <taxon>Bacteria</taxon>
        <taxon>Pseudomonadati</taxon>
        <taxon>Pseudomonadota</taxon>
        <taxon>Betaproteobacteria</taxon>
        <taxon>Burkholderiales</taxon>
        <taxon>Oxalobacteraceae</taxon>
        <taxon>Noviherbaspirillum</taxon>
    </lineage>
</organism>
<gene>
    <name evidence="2" type="ORF">TSA66_00075</name>
    <name evidence="1" type="ORF">TSA66_20805</name>
</gene>
<name>A0A0C2BVV7_9BURK</name>
<accession>A0A0C2BVV7</accession>
<dbReference type="Proteomes" id="UP000031572">
    <property type="component" value="Unassembled WGS sequence"/>
</dbReference>
<dbReference type="EMBL" id="JWJG01000002">
    <property type="protein sequence ID" value="KIF84164.1"/>
    <property type="molecule type" value="Genomic_DNA"/>
</dbReference>
<keyword evidence="3" id="KW-1185">Reference proteome</keyword>
<dbReference type="AlphaFoldDB" id="A0A0C2BVV7"/>
<proteinExistence type="predicted"/>
<evidence type="ECO:0000313" key="1">
    <source>
        <dbReference type="EMBL" id="KIF82714.1"/>
    </source>
</evidence>
<comment type="caution">
    <text evidence="2">The sequence shown here is derived from an EMBL/GenBank/DDBJ whole genome shotgun (WGS) entry which is preliminary data.</text>
</comment>
<protein>
    <submittedName>
        <fullName evidence="2">Uncharacterized protein</fullName>
    </submittedName>
</protein>
<reference evidence="2 3" key="1">
    <citation type="submission" date="2014-12" db="EMBL/GenBank/DDBJ databases">
        <title>Denitrispirillum autotrophicum gen. nov., sp. nov., Denitrifying, Facultatively Autotrophic Bacteria Isolated from Rice Paddy Soil.</title>
        <authorList>
            <person name="Ishii S."/>
            <person name="Ashida N."/>
            <person name="Ohno H."/>
            <person name="Otsuka S."/>
            <person name="Yokota A."/>
            <person name="Senoo K."/>
        </authorList>
    </citation>
    <scope>NUCLEOTIDE SEQUENCE [LARGE SCALE GENOMIC DNA]</scope>
    <source>
        <strain evidence="2 3">TSA66</strain>
    </source>
</reference>
<sequence>MAPGLRVGEDGKEVLRVKSVNAIPLVDAKKGIFGELVLTDRCLSHYRCAYMFFSDDITALIP</sequence>
<evidence type="ECO:0000313" key="3">
    <source>
        <dbReference type="Proteomes" id="UP000031572"/>
    </source>
</evidence>
<evidence type="ECO:0000313" key="2">
    <source>
        <dbReference type="EMBL" id="KIF84164.1"/>
    </source>
</evidence>